<protein>
    <submittedName>
        <fullName evidence="1">Uncharacterized protein</fullName>
    </submittedName>
</protein>
<dbReference type="AlphaFoldDB" id="A0A176X828"/>
<dbReference type="RefSeq" id="WP_063949597.1">
    <property type="nucleotide sequence ID" value="NZ_LXPS01000022.1"/>
</dbReference>
<gene>
    <name evidence="1" type="ORF">A7J57_04770</name>
</gene>
<organism evidence="1 2">
    <name type="scientific">Agrobacterium tumefaciens</name>
    <dbReference type="NCBI Taxonomy" id="358"/>
    <lineage>
        <taxon>Bacteria</taxon>
        <taxon>Pseudomonadati</taxon>
        <taxon>Pseudomonadota</taxon>
        <taxon>Alphaproteobacteria</taxon>
        <taxon>Hyphomicrobiales</taxon>
        <taxon>Rhizobiaceae</taxon>
        <taxon>Rhizobium/Agrobacterium group</taxon>
        <taxon>Agrobacterium</taxon>
        <taxon>Agrobacterium tumefaciens complex</taxon>
    </lineage>
</organism>
<proteinExistence type="predicted"/>
<comment type="caution">
    <text evidence="1">The sequence shown here is derived from an EMBL/GenBank/DDBJ whole genome shotgun (WGS) entry which is preliminary data.</text>
</comment>
<evidence type="ECO:0000313" key="1">
    <source>
        <dbReference type="EMBL" id="OAE43583.1"/>
    </source>
</evidence>
<reference evidence="1 2" key="1">
    <citation type="submission" date="2016-05" db="EMBL/GenBank/DDBJ databases">
        <authorList>
            <person name="Lavstsen T."/>
            <person name="Jespersen J.S."/>
        </authorList>
    </citation>
    <scope>NUCLEOTIDE SEQUENCE [LARGE SCALE GENOMIC DNA]</scope>
    <source>
        <strain evidence="1 2">KCJ1736</strain>
    </source>
</reference>
<evidence type="ECO:0000313" key="2">
    <source>
        <dbReference type="Proteomes" id="UP000077098"/>
    </source>
</evidence>
<accession>A0A176X828</accession>
<dbReference type="EMBL" id="LXPS01000022">
    <property type="protein sequence ID" value="OAE43583.1"/>
    <property type="molecule type" value="Genomic_DNA"/>
</dbReference>
<name>A0A176X828_AGRTU</name>
<dbReference type="Proteomes" id="UP000077098">
    <property type="component" value="Unassembled WGS sequence"/>
</dbReference>
<sequence length="168" mass="19378">MRDFSKVSPKIWRNREFRALPSIGSQLLFLYLMTSEHQNSAGCFHLPEGYAQHDLGWTPDEYAERLHEIETSGLVLIDRETSEMFIRGWFDMNAAMNDRHAMRITKAIAEIESAMLRETVQSAFYTSDANRKPDKVKAARAKIIEAFERTANTSNLAQTGYMQRRAQQ</sequence>